<dbReference type="STRING" id="1817760.A2151_04515"/>
<keyword evidence="1" id="KW-0812">Transmembrane</keyword>
<dbReference type="Proteomes" id="UP000178885">
    <property type="component" value="Unassembled WGS sequence"/>
</dbReference>
<feature type="transmembrane region" description="Helical" evidence="1">
    <location>
        <begin position="119"/>
        <end position="137"/>
    </location>
</feature>
<comment type="caution">
    <text evidence="2">The sequence shown here is derived from an EMBL/GenBank/DDBJ whole genome shotgun (WGS) entry which is preliminary data.</text>
</comment>
<dbReference type="EMBL" id="MFSU01000091">
    <property type="protein sequence ID" value="OGI45946.1"/>
    <property type="molecule type" value="Genomic_DNA"/>
</dbReference>
<proteinExistence type="predicted"/>
<feature type="transmembrane region" description="Helical" evidence="1">
    <location>
        <begin position="77"/>
        <end position="99"/>
    </location>
</feature>
<feature type="transmembrane region" description="Helical" evidence="1">
    <location>
        <begin position="12"/>
        <end position="31"/>
    </location>
</feature>
<name>A0A1F6TLI3_9PROT</name>
<protein>
    <submittedName>
        <fullName evidence="2">Uncharacterized protein</fullName>
    </submittedName>
</protein>
<organism evidence="2 3">
    <name type="scientific">Candidatus Muproteobacteria bacterium RBG_16_65_34</name>
    <dbReference type="NCBI Taxonomy" id="1817760"/>
    <lineage>
        <taxon>Bacteria</taxon>
        <taxon>Pseudomonadati</taxon>
        <taxon>Pseudomonadota</taxon>
        <taxon>Candidatus Muproteobacteria</taxon>
    </lineage>
</organism>
<keyword evidence="1" id="KW-1133">Transmembrane helix</keyword>
<gene>
    <name evidence="2" type="ORF">A2151_04515</name>
</gene>
<accession>A0A1F6TLI3</accession>
<evidence type="ECO:0000313" key="3">
    <source>
        <dbReference type="Proteomes" id="UP000178885"/>
    </source>
</evidence>
<feature type="transmembrane region" description="Helical" evidence="1">
    <location>
        <begin position="43"/>
        <end position="65"/>
    </location>
</feature>
<evidence type="ECO:0000256" key="1">
    <source>
        <dbReference type="SAM" id="Phobius"/>
    </source>
</evidence>
<keyword evidence="1" id="KW-0472">Membrane</keyword>
<dbReference type="AlphaFoldDB" id="A0A1F6TLI3"/>
<reference evidence="2 3" key="1">
    <citation type="journal article" date="2016" name="Nat. Commun.">
        <title>Thousands of microbial genomes shed light on interconnected biogeochemical processes in an aquifer system.</title>
        <authorList>
            <person name="Anantharaman K."/>
            <person name="Brown C.T."/>
            <person name="Hug L.A."/>
            <person name="Sharon I."/>
            <person name="Castelle C.J."/>
            <person name="Probst A.J."/>
            <person name="Thomas B.C."/>
            <person name="Singh A."/>
            <person name="Wilkins M.J."/>
            <person name="Karaoz U."/>
            <person name="Brodie E.L."/>
            <person name="Williams K.H."/>
            <person name="Hubbard S.S."/>
            <person name="Banfield J.F."/>
        </authorList>
    </citation>
    <scope>NUCLEOTIDE SEQUENCE [LARGE SCALE GENOMIC DNA]</scope>
</reference>
<evidence type="ECO:0000313" key="2">
    <source>
        <dbReference type="EMBL" id="OGI45946.1"/>
    </source>
</evidence>
<sequence>MTDNTLLRPVLFGLAAAALLLVIYVGVVSLVSGWEFMLTQFAAFWYFVLALAAGFGVQIGLYVRLRHLARHGYGSGKVVAVSGGTSTAAMISCCAHYLANVVPVLGATGLLTLVAQYQTGLFWVGLAFNAAGIAYVGRQTALAARHMAQMARQP</sequence>